<dbReference type="EMBL" id="JACXVP010000004">
    <property type="protein sequence ID" value="KAG5612027.1"/>
    <property type="molecule type" value="Genomic_DNA"/>
</dbReference>
<keyword evidence="2" id="KW-1185">Reference proteome</keyword>
<name>A0A9J5ZGH2_SOLCO</name>
<gene>
    <name evidence="1" type="ORF">H5410_023308</name>
</gene>
<sequence>MIEIDQECTRIVRIVEAEIQQAQISEEYEIQFGKTQEIGSSSSNPRLSLDHGRNSIRKSISNRYPRKILEISNIIRITGRVFNGIEWKHQEILIQTEATTNHVKGILIDGLPIYEGTQYTYKTFEGNNFSCKNMILSPETSNMDNRTQILLNRMYEKMQIIEESIHDKSKKLFKIRDELASLLEQARMMQYGIQLNTEQAENE</sequence>
<evidence type="ECO:0000313" key="2">
    <source>
        <dbReference type="Proteomes" id="UP000824120"/>
    </source>
</evidence>
<dbReference type="AlphaFoldDB" id="A0A9J5ZGH2"/>
<accession>A0A9J5ZGH2</accession>
<proteinExistence type="predicted"/>
<evidence type="ECO:0000313" key="1">
    <source>
        <dbReference type="EMBL" id="KAG5612027.1"/>
    </source>
</evidence>
<organism evidence="1 2">
    <name type="scientific">Solanum commersonii</name>
    <name type="common">Commerson's wild potato</name>
    <name type="synonym">Commerson's nightshade</name>
    <dbReference type="NCBI Taxonomy" id="4109"/>
    <lineage>
        <taxon>Eukaryota</taxon>
        <taxon>Viridiplantae</taxon>
        <taxon>Streptophyta</taxon>
        <taxon>Embryophyta</taxon>
        <taxon>Tracheophyta</taxon>
        <taxon>Spermatophyta</taxon>
        <taxon>Magnoliopsida</taxon>
        <taxon>eudicotyledons</taxon>
        <taxon>Gunneridae</taxon>
        <taxon>Pentapetalae</taxon>
        <taxon>asterids</taxon>
        <taxon>lamiids</taxon>
        <taxon>Solanales</taxon>
        <taxon>Solanaceae</taxon>
        <taxon>Solanoideae</taxon>
        <taxon>Solaneae</taxon>
        <taxon>Solanum</taxon>
    </lineage>
</organism>
<protein>
    <submittedName>
        <fullName evidence="1">Uncharacterized protein</fullName>
    </submittedName>
</protein>
<comment type="caution">
    <text evidence="1">The sequence shown here is derived from an EMBL/GenBank/DDBJ whole genome shotgun (WGS) entry which is preliminary data.</text>
</comment>
<dbReference type="Proteomes" id="UP000824120">
    <property type="component" value="Chromosome 4"/>
</dbReference>
<reference evidence="1 2" key="1">
    <citation type="submission" date="2020-09" db="EMBL/GenBank/DDBJ databases">
        <title>De no assembly of potato wild relative species, Solanum commersonii.</title>
        <authorList>
            <person name="Cho K."/>
        </authorList>
    </citation>
    <scope>NUCLEOTIDE SEQUENCE [LARGE SCALE GENOMIC DNA]</scope>
    <source>
        <strain evidence="1">LZ3.2</strain>
        <tissue evidence="1">Leaf</tissue>
    </source>
</reference>